<accession>A0A7J9C4M9</accession>
<reference evidence="1 2" key="1">
    <citation type="journal article" date="2019" name="Genome Biol. Evol.">
        <title>Insights into the evolution of the New World diploid cottons (Gossypium, subgenus Houzingenia) based on genome sequencing.</title>
        <authorList>
            <person name="Grover C.E."/>
            <person name="Arick M.A. 2nd"/>
            <person name="Thrash A."/>
            <person name="Conover J.L."/>
            <person name="Sanders W.S."/>
            <person name="Peterson D.G."/>
            <person name="Frelichowski J.E."/>
            <person name="Scheffler J.A."/>
            <person name="Scheffler B.E."/>
            <person name="Wendel J.F."/>
        </authorList>
    </citation>
    <scope>NUCLEOTIDE SEQUENCE [LARGE SCALE GENOMIC DNA]</scope>
    <source>
        <strain evidence="1">5</strain>
        <tissue evidence="1">Leaf</tissue>
    </source>
</reference>
<dbReference type="Proteomes" id="UP000593579">
    <property type="component" value="Unassembled WGS sequence"/>
</dbReference>
<evidence type="ECO:0000313" key="1">
    <source>
        <dbReference type="EMBL" id="MBA0743389.1"/>
    </source>
</evidence>
<comment type="caution">
    <text evidence="1">The sequence shown here is derived from an EMBL/GenBank/DDBJ whole genome shotgun (WGS) entry which is preliminary data.</text>
</comment>
<proteinExistence type="predicted"/>
<dbReference type="OrthoDB" id="1922339at2759"/>
<dbReference type="AntiFam" id="ANF00025">
    <property type="entry name" value="Antisense to 23S rRNA"/>
</dbReference>
<dbReference type="EMBL" id="JABEZY010000008">
    <property type="protein sequence ID" value="MBA0743389.1"/>
    <property type="molecule type" value="Genomic_DNA"/>
</dbReference>
<dbReference type="AlphaFoldDB" id="A0A7J9C4M9"/>
<gene>
    <name evidence="1" type="ORF">Gogos_006072</name>
</gene>
<keyword evidence="2" id="KW-1185">Reference proteome</keyword>
<evidence type="ECO:0000313" key="2">
    <source>
        <dbReference type="Proteomes" id="UP000593579"/>
    </source>
</evidence>
<name>A0A7J9C4M9_GOSGO</name>
<protein>
    <submittedName>
        <fullName evidence="1">Uncharacterized protein</fullName>
    </submittedName>
</protein>
<sequence>MSIILNSIRLVLQKFYTSKPVLRDHYTFRAGRNLPDKEFRYIRTIIVTVPVHRGFGCRLPCHQFTNFLDLPALGRRQLYTWSYDFAKTCVFGTYGLIYPDFELLHNLDTREGMNQVAMRLQQDSEAYLIKGFGFGF</sequence>
<organism evidence="1 2">
    <name type="scientific">Gossypium gossypioides</name>
    <name type="common">Mexican cotton</name>
    <name type="synonym">Selera gossypioides</name>
    <dbReference type="NCBI Taxonomy" id="34282"/>
    <lineage>
        <taxon>Eukaryota</taxon>
        <taxon>Viridiplantae</taxon>
        <taxon>Streptophyta</taxon>
        <taxon>Embryophyta</taxon>
        <taxon>Tracheophyta</taxon>
        <taxon>Spermatophyta</taxon>
        <taxon>Magnoliopsida</taxon>
        <taxon>eudicotyledons</taxon>
        <taxon>Gunneridae</taxon>
        <taxon>Pentapetalae</taxon>
        <taxon>rosids</taxon>
        <taxon>malvids</taxon>
        <taxon>Malvales</taxon>
        <taxon>Malvaceae</taxon>
        <taxon>Malvoideae</taxon>
        <taxon>Gossypium</taxon>
    </lineage>
</organism>